<protein>
    <recommendedName>
        <fullName evidence="1">diguanylate cyclase</fullName>
        <ecNumber evidence="1">2.7.7.65</ecNumber>
    </recommendedName>
</protein>
<dbReference type="NCBIfam" id="TIGR00254">
    <property type="entry name" value="GGDEF"/>
    <property type="match status" value="1"/>
</dbReference>
<evidence type="ECO:0000256" key="1">
    <source>
        <dbReference type="ARBA" id="ARBA00012528"/>
    </source>
</evidence>
<dbReference type="PROSITE" id="PS50887">
    <property type="entry name" value="GGDEF"/>
    <property type="match status" value="1"/>
</dbReference>
<dbReference type="InterPro" id="IPR000160">
    <property type="entry name" value="GGDEF_dom"/>
</dbReference>
<dbReference type="InterPro" id="IPR029787">
    <property type="entry name" value="Nucleotide_cyclase"/>
</dbReference>
<comment type="catalytic activity">
    <reaction evidence="2">
        <text>2 GTP = 3',3'-c-di-GMP + 2 diphosphate</text>
        <dbReference type="Rhea" id="RHEA:24898"/>
        <dbReference type="ChEBI" id="CHEBI:33019"/>
        <dbReference type="ChEBI" id="CHEBI:37565"/>
        <dbReference type="ChEBI" id="CHEBI:58805"/>
        <dbReference type="EC" id="2.7.7.65"/>
    </reaction>
</comment>
<dbReference type="InterPro" id="IPR001789">
    <property type="entry name" value="Sig_transdc_resp-reg_receiver"/>
</dbReference>
<evidence type="ECO:0000259" key="5">
    <source>
        <dbReference type="PROSITE" id="PS50887"/>
    </source>
</evidence>
<evidence type="ECO:0000313" key="6">
    <source>
        <dbReference type="EMBL" id="CUH44441.1"/>
    </source>
</evidence>
<dbReference type="SMART" id="SM00267">
    <property type="entry name" value="GGDEF"/>
    <property type="match status" value="1"/>
</dbReference>
<dbReference type="EMBL" id="CYPS01000046">
    <property type="protein sequence ID" value="CUH44441.1"/>
    <property type="molecule type" value="Genomic_DNA"/>
</dbReference>
<dbReference type="PANTHER" id="PTHR45138">
    <property type="entry name" value="REGULATORY COMPONENTS OF SENSORY TRANSDUCTION SYSTEM"/>
    <property type="match status" value="1"/>
</dbReference>
<dbReference type="Gene3D" id="3.30.70.270">
    <property type="match status" value="1"/>
</dbReference>
<dbReference type="Proteomes" id="UP000050786">
    <property type="component" value="Unassembled WGS sequence"/>
</dbReference>
<evidence type="ECO:0000313" key="7">
    <source>
        <dbReference type="Proteomes" id="UP000050786"/>
    </source>
</evidence>
<dbReference type="CDD" id="cd01949">
    <property type="entry name" value="GGDEF"/>
    <property type="match status" value="1"/>
</dbReference>
<evidence type="ECO:0000256" key="2">
    <source>
        <dbReference type="ARBA" id="ARBA00034247"/>
    </source>
</evidence>
<proteinExistence type="predicted"/>
<dbReference type="AlphaFoldDB" id="A0A0P1E896"/>
<dbReference type="Pfam" id="PF00072">
    <property type="entry name" value="Response_reg"/>
    <property type="match status" value="1"/>
</dbReference>
<dbReference type="Gene3D" id="3.40.50.2300">
    <property type="match status" value="1"/>
</dbReference>
<reference evidence="7" key="1">
    <citation type="submission" date="2015-09" db="EMBL/GenBank/DDBJ databases">
        <authorList>
            <person name="Rodrigo-Torres L."/>
            <person name="Arahal D.R."/>
        </authorList>
    </citation>
    <scope>NUCLEOTIDE SEQUENCE [LARGE SCALE GENOMIC DNA]</scope>
    <source>
        <strain evidence="7">CECT 4293</strain>
    </source>
</reference>
<dbReference type="FunFam" id="3.30.70.270:FF:000001">
    <property type="entry name" value="Diguanylate cyclase domain protein"/>
    <property type="match status" value="1"/>
</dbReference>
<evidence type="ECO:0000256" key="3">
    <source>
        <dbReference type="PROSITE-ProRule" id="PRU00169"/>
    </source>
</evidence>
<dbReference type="SUPFAM" id="SSF55073">
    <property type="entry name" value="Nucleotide cyclase"/>
    <property type="match status" value="1"/>
</dbReference>
<dbReference type="Pfam" id="PF00990">
    <property type="entry name" value="GGDEF"/>
    <property type="match status" value="1"/>
</dbReference>
<gene>
    <name evidence="6" type="primary">pleD_2</name>
    <name evidence="6" type="ORF">RUM4293_03342</name>
</gene>
<dbReference type="SMART" id="SM00448">
    <property type="entry name" value="REC"/>
    <property type="match status" value="1"/>
</dbReference>
<evidence type="ECO:0000259" key="4">
    <source>
        <dbReference type="PROSITE" id="PS50110"/>
    </source>
</evidence>
<organism evidence="6 7">
    <name type="scientific">Ruegeria atlantica</name>
    <dbReference type="NCBI Taxonomy" id="81569"/>
    <lineage>
        <taxon>Bacteria</taxon>
        <taxon>Pseudomonadati</taxon>
        <taxon>Pseudomonadota</taxon>
        <taxon>Alphaproteobacteria</taxon>
        <taxon>Rhodobacterales</taxon>
        <taxon>Roseobacteraceae</taxon>
        <taxon>Ruegeria</taxon>
    </lineage>
</organism>
<dbReference type="PANTHER" id="PTHR45138:SF9">
    <property type="entry name" value="DIGUANYLATE CYCLASE DGCM-RELATED"/>
    <property type="match status" value="1"/>
</dbReference>
<sequence>MQSTVIDMSVQGTILVLDGTSTNRIMLKVQLTAAWYHVVQAEKLHGLAGLLSRTRPDLVLVAQTLPDGSAADVKRLVMAHPELADVPVVAIAPQNDKAARLQALSDGLDDVLAAPFKDTLLLARVRSLLRARADTQELQLGDGSHPVGFAEPATVLIMPSKSAHVAILTQNSRIGTLWKTALSERSHHSLSTHAASNMRALLSGPVPDAILVEIGTTATGLNALADLKSRGSTRHTVLIAVLADENATMASEALDRGADAVCMGGFYVEEVQLHLDNQIARKARMDQMRASLKRGLAESWVDPLTGLHNRRYAMKAMDQMARQPSRSGHGFVVMLADLDHFKTINDRFGQVSGDQVLTEAAKRMKRTVGAVGFVARIGGEEFIIGLPDSSQEGAMDLAKTLRDCISKAPFSLPDTSAAVPVTISIGLTAPNPPLPLGDPVERLLKSADTALYAAKKAGRNQVRIRQSAA</sequence>
<dbReference type="InterPro" id="IPR043128">
    <property type="entry name" value="Rev_trsase/Diguanyl_cyclase"/>
</dbReference>
<dbReference type="SUPFAM" id="SSF52172">
    <property type="entry name" value="CheY-like"/>
    <property type="match status" value="2"/>
</dbReference>
<accession>A0A0P1E896</accession>
<dbReference type="InterPro" id="IPR050469">
    <property type="entry name" value="Diguanylate_Cyclase"/>
</dbReference>
<dbReference type="EC" id="2.7.7.65" evidence="1"/>
<comment type="caution">
    <text evidence="3">Lacks conserved residue(s) required for the propagation of feature annotation.</text>
</comment>
<dbReference type="GO" id="GO:0000160">
    <property type="term" value="P:phosphorelay signal transduction system"/>
    <property type="evidence" value="ECO:0007669"/>
    <property type="project" value="InterPro"/>
</dbReference>
<dbReference type="InterPro" id="IPR011006">
    <property type="entry name" value="CheY-like_superfamily"/>
</dbReference>
<keyword evidence="7" id="KW-1185">Reference proteome</keyword>
<feature type="domain" description="GGDEF" evidence="5">
    <location>
        <begin position="329"/>
        <end position="467"/>
    </location>
</feature>
<dbReference type="GO" id="GO:0043709">
    <property type="term" value="P:cell adhesion involved in single-species biofilm formation"/>
    <property type="evidence" value="ECO:0007669"/>
    <property type="project" value="TreeGrafter"/>
</dbReference>
<dbReference type="GO" id="GO:0005886">
    <property type="term" value="C:plasma membrane"/>
    <property type="evidence" value="ECO:0007669"/>
    <property type="project" value="TreeGrafter"/>
</dbReference>
<feature type="domain" description="Response regulatory" evidence="4">
    <location>
        <begin position="13"/>
        <end position="129"/>
    </location>
</feature>
<dbReference type="GO" id="GO:1902201">
    <property type="term" value="P:negative regulation of bacterial-type flagellum-dependent cell motility"/>
    <property type="evidence" value="ECO:0007669"/>
    <property type="project" value="TreeGrafter"/>
</dbReference>
<dbReference type="PROSITE" id="PS50110">
    <property type="entry name" value="RESPONSE_REGULATORY"/>
    <property type="match status" value="1"/>
</dbReference>
<name>A0A0P1E896_9RHOB</name>
<dbReference type="GO" id="GO:0052621">
    <property type="term" value="F:diguanylate cyclase activity"/>
    <property type="evidence" value="ECO:0007669"/>
    <property type="project" value="UniProtKB-EC"/>
</dbReference>